<organism evidence="4 5">
    <name type="scientific">Hoeflea ulvae</name>
    <dbReference type="NCBI Taxonomy" id="2983764"/>
    <lineage>
        <taxon>Bacteria</taxon>
        <taxon>Pseudomonadati</taxon>
        <taxon>Pseudomonadota</taxon>
        <taxon>Alphaproteobacteria</taxon>
        <taxon>Hyphomicrobiales</taxon>
        <taxon>Rhizobiaceae</taxon>
        <taxon>Hoeflea</taxon>
    </lineage>
</organism>
<keyword evidence="2" id="KW-0472">Membrane</keyword>
<dbReference type="NCBIfam" id="TIGR02123">
    <property type="entry name" value="TRAP_fused"/>
    <property type="match status" value="1"/>
</dbReference>
<comment type="caution">
    <text evidence="4">The sequence shown here is derived from an EMBL/GenBank/DDBJ whole genome shotgun (WGS) entry which is preliminary data.</text>
</comment>
<feature type="domain" description="TRAP C4-dicarboxylate transport system permease DctM subunit" evidence="3">
    <location>
        <begin position="412"/>
        <end position="612"/>
    </location>
</feature>
<comment type="subcellular location">
    <subcellularLocation>
        <location evidence="1">Cell inner membrane</location>
        <topology evidence="1">Multi-pass membrane protein</topology>
    </subcellularLocation>
</comment>
<feature type="transmembrane region" description="Helical" evidence="2">
    <location>
        <begin position="125"/>
        <end position="142"/>
    </location>
</feature>
<keyword evidence="5" id="KW-1185">Reference proteome</keyword>
<evidence type="ECO:0000256" key="2">
    <source>
        <dbReference type="SAM" id="Phobius"/>
    </source>
</evidence>
<sequence>MLHDQTPHQAPEEQPDLGLHDPLAESFPATREGRFLFWIALVFSVFQIATAAHIVDFASQIVRAFHVGFLMLLTFPLIALVRNAGPAMKGVAWIVGGLGVLVAFYQWYEYTELLMRAGDPLERDIVMGVIALATVFAAAWVIMGPALPIISGAFLAYCLFGEYLPAPFDHRGYDFAQVIDHMAYGTEGIYGIPIFVSSSFIFLFILFGAFLEKAGMIQLFTDVSLGLVGHKRGGAAKVSVISSGLMGTISGSGVANVVTTGQFTIPLMKKFGYRSAFAGGVESTASMGGQLMPPVMGAVAFIMAETLGVEYYEVVQAAIIPAVLYFASAFWMVHLEAGKHNLVGLPKDQLPSPMKALKQQWFLVLPLLMLIYLLFSGYTPLFAGTVGLALTVLLILGGSIALGLPAGVIRLMFWIGLGVVAAAFLQFGIMVILAAVLALIAWNALSKGGRETLVICRDALAEGAKTALPVGVACAVVGIIIGTMTLTGAANTFGQFIVSVGQESLFLSLVLTMITCIVLGMGIPTIPNYIITSSIAGPALLELGVPLIVSHMFVFYFGILADLTPPVALACFAAAPIAKENGLKISMEAIKVAAAGFVIPFMAVYTPALMLQDGGALASEIGYVPAVIYIVAKTTLAIGLWGAAVIGFLGGPLGWPLRALGMAAAFTLVASLPLTDEIGFALAAVFAFLAYRQMRAGMEAA</sequence>
<feature type="transmembrane region" description="Helical" evidence="2">
    <location>
        <begin position="381"/>
        <end position="404"/>
    </location>
</feature>
<feature type="transmembrane region" description="Helical" evidence="2">
    <location>
        <begin position="623"/>
        <end position="650"/>
    </location>
</feature>
<dbReference type="PANTHER" id="PTHR43849">
    <property type="entry name" value="BLL3936 PROTEIN"/>
    <property type="match status" value="1"/>
</dbReference>
<protein>
    <submittedName>
        <fullName evidence="4">TRAP transporter permease</fullName>
    </submittedName>
</protein>
<dbReference type="PANTHER" id="PTHR43849:SF2">
    <property type="entry name" value="BLL3936 PROTEIN"/>
    <property type="match status" value="1"/>
</dbReference>
<comment type="function">
    <text evidence="1">Part of the tripartite ATP-independent periplasmic (TRAP) transport system.</text>
</comment>
<keyword evidence="1" id="KW-1003">Cell membrane</keyword>
<feature type="transmembrane region" description="Helical" evidence="2">
    <location>
        <begin position="662"/>
        <end position="691"/>
    </location>
</feature>
<dbReference type="RefSeq" id="WP_267613549.1">
    <property type="nucleotide sequence ID" value="NZ_JAOVZQ010000001.1"/>
</dbReference>
<feature type="transmembrane region" description="Helical" evidence="2">
    <location>
        <begin position="61"/>
        <end position="80"/>
    </location>
</feature>
<feature type="transmembrane region" description="Helical" evidence="2">
    <location>
        <begin position="356"/>
        <end position="375"/>
    </location>
</feature>
<proteinExistence type="predicted"/>
<evidence type="ECO:0000313" key="4">
    <source>
        <dbReference type="EMBL" id="MCY0095670.1"/>
    </source>
</evidence>
<dbReference type="Pfam" id="PF06808">
    <property type="entry name" value="DctM"/>
    <property type="match status" value="2"/>
</dbReference>
<dbReference type="Proteomes" id="UP001081283">
    <property type="component" value="Unassembled WGS sequence"/>
</dbReference>
<feature type="transmembrane region" description="Helical" evidence="2">
    <location>
        <begin position="35"/>
        <end position="55"/>
    </location>
</feature>
<feature type="transmembrane region" description="Helical" evidence="2">
    <location>
        <begin position="411"/>
        <end position="442"/>
    </location>
</feature>
<dbReference type="InterPro" id="IPR011853">
    <property type="entry name" value="TRAP_DctM-Dct_fused"/>
</dbReference>
<gene>
    <name evidence="4" type="ORF">OEG82_16830</name>
</gene>
<feature type="domain" description="TRAP C4-dicarboxylate transport system permease DctM subunit" evidence="3">
    <location>
        <begin position="132"/>
        <end position="396"/>
    </location>
</feature>
<evidence type="ECO:0000259" key="3">
    <source>
        <dbReference type="Pfam" id="PF06808"/>
    </source>
</evidence>
<feature type="transmembrane region" description="Helical" evidence="2">
    <location>
        <begin position="505"/>
        <end position="523"/>
    </location>
</feature>
<keyword evidence="1" id="KW-0813">Transport</keyword>
<name>A0ABT3YIV1_9HYPH</name>
<reference evidence="4" key="1">
    <citation type="submission" date="2022-10" db="EMBL/GenBank/DDBJ databases">
        <title>Hoeflea sp. J2-29, isolated from marine algae.</title>
        <authorList>
            <person name="Kristyanto S."/>
            <person name="Kim J.M."/>
            <person name="Jeon C.O."/>
        </authorList>
    </citation>
    <scope>NUCLEOTIDE SEQUENCE</scope>
    <source>
        <strain evidence="4">J2-29</strain>
    </source>
</reference>
<evidence type="ECO:0000256" key="1">
    <source>
        <dbReference type="RuleBase" id="RU369079"/>
    </source>
</evidence>
<feature type="transmembrane region" description="Helical" evidence="2">
    <location>
        <begin position="470"/>
        <end position="493"/>
    </location>
</feature>
<keyword evidence="2" id="KW-0812">Transmembrane</keyword>
<feature type="transmembrane region" description="Helical" evidence="2">
    <location>
        <begin position="589"/>
        <end position="611"/>
    </location>
</feature>
<dbReference type="EMBL" id="JAOVZQ010000001">
    <property type="protein sequence ID" value="MCY0095670.1"/>
    <property type="molecule type" value="Genomic_DNA"/>
</dbReference>
<evidence type="ECO:0000313" key="5">
    <source>
        <dbReference type="Proteomes" id="UP001081283"/>
    </source>
</evidence>
<dbReference type="InterPro" id="IPR010656">
    <property type="entry name" value="DctM"/>
</dbReference>
<keyword evidence="1" id="KW-0997">Cell inner membrane</keyword>
<feature type="transmembrane region" description="Helical" evidence="2">
    <location>
        <begin position="87"/>
        <end position="105"/>
    </location>
</feature>
<accession>A0ABT3YIV1</accession>
<keyword evidence="2" id="KW-1133">Transmembrane helix</keyword>
<feature type="transmembrane region" description="Helical" evidence="2">
    <location>
        <begin position="315"/>
        <end position="335"/>
    </location>
</feature>
<feature type="transmembrane region" description="Helical" evidence="2">
    <location>
        <begin position="188"/>
        <end position="211"/>
    </location>
</feature>